<dbReference type="AlphaFoldDB" id="A0A1I0YQQ8"/>
<dbReference type="Proteomes" id="UP000198642">
    <property type="component" value="Unassembled WGS sequence"/>
</dbReference>
<dbReference type="STRING" id="237679.SAMN04488072_108102"/>
<dbReference type="RefSeq" id="WP_090237823.1">
    <property type="nucleotide sequence ID" value="NZ_FOJW01000008.1"/>
</dbReference>
<organism evidence="2 3">
    <name type="scientific">Lentibacillus halodurans</name>
    <dbReference type="NCBI Taxonomy" id="237679"/>
    <lineage>
        <taxon>Bacteria</taxon>
        <taxon>Bacillati</taxon>
        <taxon>Bacillota</taxon>
        <taxon>Bacilli</taxon>
        <taxon>Bacillales</taxon>
        <taxon>Bacillaceae</taxon>
        <taxon>Lentibacillus</taxon>
    </lineage>
</organism>
<evidence type="ECO:0000313" key="2">
    <source>
        <dbReference type="EMBL" id="SFB15542.1"/>
    </source>
</evidence>
<feature type="transmembrane region" description="Helical" evidence="1">
    <location>
        <begin position="154"/>
        <end position="172"/>
    </location>
</feature>
<dbReference type="OrthoDB" id="2388369at2"/>
<keyword evidence="1" id="KW-1133">Transmembrane helix</keyword>
<reference evidence="2 3" key="1">
    <citation type="submission" date="2016-10" db="EMBL/GenBank/DDBJ databases">
        <authorList>
            <person name="de Groot N.N."/>
        </authorList>
    </citation>
    <scope>NUCLEOTIDE SEQUENCE [LARGE SCALE GENOMIC DNA]</scope>
    <source>
        <strain evidence="2 3">CGMCC 1.3702</strain>
    </source>
</reference>
<dbReference type="PANTHER" id="PTHR37305:SF1">
    <property type="entry name" value="MEMBRANE PROTEIN"/>
    <property type="match status" value="1"/>
</dbReference>
<feature type="transmembrane region" description="Helical" evidence="1">
    <location>
        <begin position="108"/>
        <end position="134"/>
    </location>
</feature>
<dbReference type="Pfam" id="PF12730">
    <property type="entry name" value="ABC2_membrane_4"/>
    <property type="match status" value="1"/>
</dbReference>
<evidence type="ECO:0000256" key="1">
    <source>
        <dbReference type="SAM" id="Phobius"/>
    </source>
</evidence>
<feature type="transmembrane region" description="Helical" evidence="1">
    <location>
        <begin position="61"/>
        <end position="81"/>
    </location>
</feature>
<feature type="transmembrane region" description="Helical" evidence="1">
    <location>
        <begin position="179"/>
        <end position="196"/>
    </location>
</feature>
<dbReference type="PANTHER" id="PTHR37305">
    <property type="entry name" value="INTEGRAL MEMBRANE PROTEIN-RELATED"/>
    <property type="match status" value="1"/>
</dbReference>
<keyword evidence="1" id="KW-0472">Membrane</keyword>
<sequence length="255" mass="28908">MRNQLRAEWFKLQRNKTFWMLLLIITGLSALLHYLVIIEWWQMQGTDFDRAGLSELNATSAFTIPLLFNLIVSTLAGFFISHEFSQSGVIKNQIISGSKRSHIFISKYLVFTLGSIVVTILIPLTTGIIEIILLGHGDILTVSSMLYLGRASSLFVLQFLGYTAIIILIAITTEDSGKTIIFSILLTIVMFAFEKLPKPPLINMIYENSIFYQFHEVFKFSMTNDEMLKSILIGFVTFIIITLGGISIFNKKEMK</sequence>
<keyword evidence="1" id="KW-0812">Transmembrane</keyword>
<proteinExistence type="predicted"/>
<dbReference type="EMBL" id="FOJW01000008">
    <property type="protein sequence ID" value="SFB15542.1"/>
    <property type="molecule type" value="Genomic_DNA"/>
</dbReference>
<protein>
    <submittedName>
        <fullName evidence="2">ABC-2 type transport system permease protein</fullName>
    </submittedName>
</protein>
<gene>
    <name evidence="2" type="ORF">SAMN04488072_108102</name>
</gene>
<feature type="transmembrane region" description="Helical" evidence="1">
    <location>
        <begin position="21"/>
        <end position="41"/>
    </location>
</feature>
<evidence type="ECO:0000313" key="3">
    <source>
        <dbReference type="Proteomes" id="UP000198642"/>
    </source>
</evidence>
<name>A0A1I0YQQ8_9BACI</name>
<feature type="transmembrane region" description="Helical" evidence="1">
    <location>
        <begin position="231"/>
        <end position="249"/>
    </location>
</feature>
<accession>A0A1I0YQQ8</accession>
<keyword evidence="3" id="KW-1185">Reference proteome</keyword>